<evidence type="ECO:0000259" key="7">
    <source>
        <dbReference type="Pfam" id="PF25826"/>
    </source>
</evidence>
<dbReference type="Pfam" id="PF25826">
    <property type="entry name" value="DUF7952"/>
    <property type="match status" value="1"/>
</dbReference>
<keyword evidence="4" id="KW-0539">Nucleus</keyword>
<feature type="domain" description="DUF7952" evidence="7">
    <location>
        <begin position="76"/>
        <end position="170"/>
    </location>
</feature>
<dbReference type="SUPFAM" id="SSF46689">
    <property type="entry name" value="Homeodomain-like"/>
    <property type="match status" value="1"/>
</dbReference>
<comment type="subcellular location">
    <subcellularLocation>
        <location evidence="1">Nucleus</location>
    </subcellularLocation>
</comment>
<dbReference type="InterPro" id="IPR057712">
    <property type="entry name" value="DUF7952"/>
</dbReference>
<protein>
    <submittedName>
        <fullName evidence="8">Uncharacterized protein</fullName>
    </submittedName>
</protein>
<dbReference type="Proteomes" id="UP000886595">
    <property type="component" value="Unassembled WGS sequence"/>
</dbReference>
<name>A0A8X7U6I9_BRACI</name>
<dbReference type="InterPro" id="IPR009057">
    <property type="entry name" value="Homeodomain-like_sf"/>
</dbReference>
<dbReference type="PANTHER" id="PTHR13859">
    <property type="entry name" value="ATROPHIN-RELATED"/>
    <property type="match status" value="1"/>
</dbReference>
<comment type="caution">
    <text evidence="8">The sequence shown here is derived from an EMBL/GenBank/DDBJ whole genome shotgun (WGS) entry which is preliminary data.</text>
</comment>
<gene>
    <name evidence="8" type="ORF">Bca52824_062232</name>
</gene>
<evidence type="ECO:0000256" key="3">
    <source>
        <dbReference type="ARBA" id="ARBA00023163"/>
    </source>
</evidence>
<dbReference type="AlphaFoldDB" id="A0A8X7U6I9"/>
<evidence type="ECO:0000256" key="5">
    <source>
        <dbReference type="SAM" id="MobiDB-lite"/>
    </source>
</evidence>
<accession>A0A8X7U6I9</accession>
<dbReference type="GO" id="GO:0003714">
    <property type="term" value="F:transcription corepressor activity"/>
    <property type="evidence" value="ECO:0007669"/>
    <property type="project" value="TreeGrafter"/>
</dbReference>
<proteinExistence type="predicted"/>
<reference evidence="8 9" key="1">
    <citation type="submission" date="2020-02" db="EMBL/GenBank/DDBJ databases">
        <authorList>
            <person name="Ma Q."/>
            <person name="Huang Y."/>
            <person name="Song X."/>
            <person name="Pei D."/>
        </authorList>
    </citation>
    <scope>NUCLEOTIDE SEQUENCE [LARGE SCALE GENOMIC DNA]</scope>
    <source>
        <strain evidence="8">Sxm20200214</strain>
        <tissue evidence="8">Leaf</tissue>
    </source>
</reference>
<evidence type="ECO:0000313" key="9">
    <source>
        <dbReference type="Proteomes" id="UP000886595"/>
    </source>
</evidence>
<evidence type="ECO:0000256" key="1">
    <source>
        <dbReference type="ARBA" id="ARBA00004123"/>
    </source>
</evidence>
<evidence type="ECO:0000256" key="2">
    <source>
        <dbReference type="ARBA" id="ARBA00023015"/>
    </source>
</evidence>
<dbReference type="EMBL" id="JAAMPC010000013">
    <property type="protein sequence ID" value="KAG2267677.1"/>
    <property type="molecule type" value="Genomic_DNA"/>
</dbReference>
<dbReference type="Gene3D" id="1.20.58.1880">
    <property type="match status" value="1"/>
</dbReference>
<feature type="domain" description="DUF7650" evidence="6">
    <location>
        <begin position="218"/>
        <end position="277"/>
    </location>
</feature>
<keyword evidence="2" id="KW-0805">Transcription regulation</keyword>
<keyword evidence="9" id="KW-1185">Reference proteome</keyword>
<evidence type="ECO:0000313" key="8">
    <source>
        <dbReference type="EMBL" id="KAG2267677.1"/>
    </source>
</evidence>
<feature type="region of interest" description="Disordered" evidence="5">
    <location>
        <begin position="1"/>
        <end position="32"/>
    </location>
</feature>
<evidence type="ECO:0000256" key="4">
    <source>
        <dbReference type="ARBA" id="ARBA00023242"/>
    </source>
</evidence>
<dbReference type="OrthoDB" id="6147534at2759"/>
<organism evidence="8 9">
    <name type="scientific">Brassica carinata</name>
    <name type="common">Ethiopian mustard</name>
    <name type="synonym">Abyssinian cabbage</name>
    <dbReference type="NCBI Taxonomy" id="52824"/>
    <lineage>
        <taxon>Eukaryota</taxon>
        <taxon>Viridiplantae</taxon>
        <taxon>Streptophyta</taxon>
        <taxon>Embryophyta</taxon>
        <taxon>Tracheophyta</taxon>
        <taxon>Spermatophyta</taxon>
        <taxon>Magnoliopsida</taxon>
        <taxon>eudicotyledons</taxon>
        <taxon>Gunneridae</taxon>
        <taxon>Pentapetalae</taxon>
        <taxon>rosids</taxon>
        <taxon>malvids</taxon>
        <taxon>Brassicales</taxon>
        <taxon>Brassicaceae</taxon>
        <taxon>Brassiceae</taxon>
        <taxon>Brassica</taxon>
    </lineage>
</organism>
<dbReference type="InterPro" id="IPR056067">
    <property type="entry name" value="DUF7650"/>
</dbReference>
<sequence length="295" mass="33249">MELKSVGTVPVYGQASKGQEANGDDDDDVDMNQSLKSLRAKEVVALLRSEASDKNPKSKKQRLNLEAVPELPSSSWEDHQVACFVLGLYTFGKNFTQVKKFMESKRRGEIMLFYFGKFYNSASYHTWCDSRKKRSRKCVYGRKLYSGWRQQLLLSRLVPSVSDDSQIEMLVNDLVGLRVLVGAGDGKGKEDLTVRRAGPVNTKQWFTVSPNILRCVARLLARGWHSEKPKDRGYNTSKDNIVFIVPGVKRFSRGKLLKGDHYFDSVSDILTKVALEPELLELETGGEIVNESVGF</sequence>
<dbReference type="GO" id="GO:0005634">
    <property type="term" value="C:nucleus"/>
    <property type="evidence" value="ECO:0007669"/>
    <property type="project" value="UniProtKB-SubCell"/>
</dbReference>
<dbReference type="Pfam" id="PF24662">
    <property type="entry name" value="DUF7650"/>
    <property type="match status" value="1"/>
</dbReference>
<dbReference type="PANTHER" id="PTHR13859:SF25">
    <property type="entry name" value="ARGININE-GLUTAMIC ACID DIPEPTIDE REPEAT PROTEIN"/>
    <property type="match status" value="1"/>
</dbReference>
<evidence type="ECO:0000259" key="6">
    <source>
        <dbReference type="Pfam" id="PF24662"/>
    </source>
</evidence>
<keyword evidence="3" id="KW-0804">Transcription</keyword>